<organism evidence="1">
    <name type="scientific">mine drainage metagenome</name>
    <dbReference type="NCBI Taxonomy" id="410659"/>
    <lineage>
        <taxon>unclassified sequences</taxon>
        <taxon>metagenomes</taxon>
        <taxon>ecological metagenomes</taxon>
    </lineage>
</organism>
<reference evidence="1" key="1">
    <citation type="submission" date="2013-08" db="EMBL/GenBank/DDBJ databases">
        <authorList>
            <person name="Mendez C."/>
            <person name="Richter M."/>
            <person name="Ferrer M."/>
            <person name="Sanchez J."/>
        </authorList>
    </citation>
    <scope>NUCLEOTIDE SEQUENCE</scope>
</reference>
<dbReference type="InterPro" id="IPR024572">
    <property type="entry name" value="RcnB"/>
</dbReference>
<feature type="non-terminal residue" evidence="1">
    <location>
        <position position="1"/>
    </location>
</feature>
<evidence type="ECO:0008006" key="2">
    <source>
        <dbReference type="Google" id="ProtNLM"/>
    </source>
</evidence>
<reference evidence="1" key="2">
    <citation type="journal article" date="2014" name="ISME J.">
        <title>Microbial stratification in low pH oxic and suboxic macroscopic growths along an acid mine drainage.</title>
        <authorList>
            <person name="Mendez-Garcia C."/>
            <person name="Mesa V."/>
            <person name="Sprenger R.R."/>
            <person name="Richter M."/>
            <person name="Diez M.S."/>
            <person name="Solano J."/>
            <person name="Bargiela R."/>
            <person name="Golyshina O.V."/>
            <person name="Manteca A."/>
            <person name="Ramos J.L."/>
            <person name="Gallego J.R."/>
            <person name="Llorente I."/>
            <person name="Martins Dos Santos V.A."/>
            <person name="Jensen O.N."/>
            <person name="Pelaez A.I."/>
            <person name="Sanchez J."/>
            <person name="Ferrer M."/>
        </authorList>
    </citation>
    <scope>NUCLEOTIDE SEQUENCE</scope>
</reference>
<protein>
    <recommendedName>
        <fullName evidence="2">RcnB family protein</fullName>
    </recommendedName>
</protein>
<evidence type="ECO:0000313" key="1">
    <source>
        <dbReference type="EMBL" id="EQD52758.1"/>
    </source>
</evidence>
<comment type="caution">
    <text evidence="1">The sequence shown here is derived from an EMBL/GenBank/DDBJ whole genome shotgun (WGS) entry which is preliminary data.</text>
</comment>
<dbReference type="EMBL" id="AUZZ01004549">
    <property type="protein sequence ID" value="EQD52758.1"/>
    <property type="molecule type" value="Genomic_DNA"/>
</dbReference>
<sequence>DRARWRRYGHRRYRGDERRRYDDRGEYRGWEHFDADRYRPPPGYYYRIWARGARLPIAYRARQYIVPDWTVYNLAPPPPGYCWVRVDNRAVLAAIATGVVLEVVNGVFH</sequence>
<dbReference type="AlphaFoldDB" id="T1A7A9"/>
<dbReference type="Pfam" id="PF11776">
    <property type="entry name" value="RcnB"/>
    <property type="match status" value="1"/>
</dbReference>
<proteinExistence type="predicted"/>
<name>T1A7A9_9ZZZZ</name>
<dbReference type="Gene3D" id="3.10.450.160">
    <property type="entry name" value="inner membrane protein cigr"/>
    <property type="match status" value="1"/>
</dbReference>
<gene>
    <name evidence="1" type="ORF">B2A_06429</name>
</gene>
<accession>T1A7A9</accession>